<gene>
    <name evidence="1" type="ORF">DFR67_11571</name>
</gene>
<dbReference type="OrthoDB" id="4426164at2"/>
<organism evidence="1 2">
    <name type="scientific">Williamsia limnetica</name>
    <dbReference type="NCBI Taxonomy" id="882452"/>
    <lineage>
        <taxon>Bacteria</taxon>
        <taxon>Bacillati</taxon>
        <taxon>Actinomycetota</taxon>
        <taxon>Actinomycetes</taxon>
        <taxon>Mycobacteriales</taxon>
        <taxon>Nocardiaceae</taxon>
        <taxon>Williamsia</taxon>
    </lineage>
</organism>
<reference evidence="1 2" key="1">
    <citation type="submission" date="2018-06" db="EMBL/GenBank/DDBJ databases">
        <title>Genomic Encyclopedia of Type Strains, Phase IV (KMG-IV): sequencing the most valuable type-strain genomes for metagenomic binning, comparative biology and taxonomic classification.</title>
        <authorList>
            <person name="Goeker M."/>
        </authorList>
    </citation>
    <scope>NUCLEOTIDE SEQUENCE [LARGE SCALE GENOMIC DNA]</scope>
    <source>
        <strain evidence="1 2">DSM 45521</strain>
    </source>
</reference>
<dbReference type="AlphaFoldDB" id="A0A318RVR3"/>
<proteinExistence type="predicted"/>
<evidence type="ECO:0000313" key="2">
    <source>
        <dbReference type="Proteomes" id="UP000247591"/>
    </source>
</evidence>
<comment type="caution">
    <text evidence="1">The sequence shown here is derived from an EMBL/GenBank/DDBJ whole genome shotgun (WGS) entry which is preliminary data.</text>
</comment>
<protein>
    <submittedName>
        <fullName evidence="1">Uncharacterized protein</fullName>
    </submittedName>
</protein>
<dbReference type="Proteomes" id="UP000247591">
    <property type="component" value="Unassembled WGS sequence"/>
</dbReference>
<evidence type="ECO:0000313" key="1">
    <source>
        <dbReference type="EMBL" id="PYE13746.1"/>
    </source>
</evidence>
<dbReference type="RefSeq" id="WP_084892178.1">
    <property type="nucleotide sequence ID" value="NZ_QJSP01000015.1"/>
</dbReference>
<keyword evidence="2" id="KW-1185">Reference proteome</keyword>
<accession>A0A318RVR3</accession>
<name>A0A318RVR3_WILLI</name>
<dbReference type="EMBL" id="QJSP01000015">
    <property type="protein sequence ID" value="PYE13746.1"/>
    <property type="molecule type" value="Genomic_DNA"/>
</dbReference>
<sequence length="60" mass="6555">MGNKKASKVCGLKPKKKCCRSSTRCVRCPVVIHKMQKLSGQGLSEKELGKALKKVRARAA</sequence>